<dbReference type="Pfam" id="PF00155">
    <property type="entry name" value="Aminotran_1_2"/>
    <property type="match status" value="1"/>
</dbReference>
<evidence type="ECO:0000256" key="1">
    <source>
        <dbReference type="ARBA" id="ARBA00001933"/>
    </source>
</evidence>
<dbReference type="PANTHER" id="PTHR13693">
    <property type="entry name" value="CLASS II AMINOTRANSFERASE/8-AMINO-7-OXONONANOATE SYNTHASE"/>
    <property type="match status" value="1"/>
</dbReference>
<dbReference type="PANTHER" id="PTHR13693:SF3">
    <property type="entry name" value="LD36009P"/>
    <property type="match status" value="1"/>
</dbReference>
<evidence type="ECO:0000259" key="3">
    <source>
        <dbReference type="Pfam" id="PF00155"/>
    </source>
</evidence>
<dbReference type="Gene3D" id="3.90.1150.10">
    <property type="entry name" value="Aspartate Aminotransferase, domain 1"/>
    <property type="match status" value="1"/>
</dbReference>
<dbReference type="GO" id="GO:0016740">
    <property type="term" value="F:transferase activity"/>
    <property type="evidence" value="ECO:0007669"/>
    <property type="project" value="UniProtKB-KW"/>
</dbReference>
<comment type="caution">
    <text evidence="4">The sequence shown here is derived from an EMBL/GenBank/DDBJ whole genome shotgun (WGS) entry which is preliminary data.</text>
</comment>
<dbReference type="RefSeq" id="WP_028287892.1">
    <property type="nucleotide sequence ID" value="NZ_BMLF01000001.1"/>
</dbReference>
<dbReference type="SUPFAM" id="SSF53383">
    <property type="entry name" value="PLP-dependent transferases"/>
    <property type="match status" value="1"/>
</dbReference>
<dbReference type="InterPro" id="IPR050087">
    <property type="entry name" value="AON_synthase_class-II"/>
</dbReference>
<proteinExistence type="predicted"/>
<gene>
    <name evidence="4" type="ORF">GCM10011534_22140</name>
</gene>
<accession>A0A917SXL3</accession>
<dbReference type="EMBL" id="BMLF01000001">
    <property type="protein sequence ID" value="GGL99850.1"/>
    <property type="molecule type" value="Genomic_DNA"/>
</dbReference>
<dbReference type="Proteomes" id="UP000649829">
    <property type="component" value="Unassembled WGS sequence"/>
</dbReference>
<protein>
    <recommendedName>
        <fullName evidence="3">Aminotransferase class I/classII large domain-containing protein</fullName>
    </recommendedName>
</protein>
<dbReference type="Gene3D" id="3.40.640.10">
    <property type="entry name" value="Type I PLP-dependent aspartate aminotransferase-like (Major domain)"/>
    <property type="match status" value="1"/>
</dbReference>
<keyword evidence="2" id="KW-0808">Transferase</keyword>
<keyword evidence="5" id="KW-1185">Reference proteome</keyword>
<reference evidence="4" key="1">
    <citation type="journal article" date="2014" name="Int. J. Syst. Evol. Microbiol.">
        <title>Complete genome sequence of Corynebacterium casei LMG S-19264T (=DSM 44701T), isolated from a smear-ripened cheese.</title>
        <authorList>
            <consortium name="US DOE Joint Genome Institute (JGI-PGF)"/>
            <person name="Walter F."/>
            <person name="Albersmeier A."/>
            <person name="Kalinowski J."/>
            <person name="Ruckert C."/>
        </authorList>
    </citation>
    <scope>NUCLEOTIDE SEQUENCE</scope>
    <source>
        <strain evidence="4">CGMCC 1.6293</strain>
    </source>
</reference>
<reference evidence="4" key="2">
    <citation type="submission" date="2020-09" db="EMBL/GenBank/DDBJ databases">
        <authorList>
            <person name="Sun Q."/>
            <person name="Zhou Y."/>
        </authorList>
    </citation>
    <scope>NUCLEOTIDE SEQUENCE</scope>
    <source>
        <strain evidence="4">CGMCC 1.6293</strain>
    </source>
</reference>
<evidence type="ECO:0000256" key="2">
    <source>
        <dbReference type="ARBA" id="ARBA00022679"/>
    </source>
</evidence>
<dbReference type="InterPro" id="IPR015421">
    <property type="entry name" value="PyrdxlP-dep_Trfase_major"/>
</dbReference>
<dbReference type="GO" id="GO:0030170">
    <property type="term" value="F:pyridoxal phosphate binding"/>
    <property type="evidence" value="ECO:0007669"/>
    <property type="project" value="InterPro"/>
</dbReference>
<evidence type="ECO:0000313" key="4">
    <source>
        <dbReference type="EMBL" id="GGL99850.1"/>
    </source>
</evidence>
<sequence length="411" mass="44625">MDKPNPKSSSFEAYARRRFRMAGSALLEGGHPWFAATDKVAEEAAKKPGGYVSFAHYDYLGLLKDPRVTDAAKQSIDDFGSGAGASRLVGGERSAHRKFEEDMAEFLGVGGVLAMISGYLTNMSIISHILGPRDLVITDDLAHNSIVMGAKAGKFAYKKFRHNDLDHLEHLLETERSNYARVLIAVEGLYSMDGDLADLPRLVDIKDRHDAWLLLDEAHSYGVLGETGAGLCERCGVDPERVELQIGTLSKSFVSSGGFIAASREVIEWLRFTLPCFVYSVGLSPATLATAQTALDILRAEPERVRQLRHNSQYFLSKARAAGLNTHTALGEAVIPVLFQTQAQTLAVSHILLEQGIFAPPIIHVGVPKDLPRIRFFISAGHQEADIDRVVAALAEAAEMTADLAGKAVGT</sequence>
<dbReference type="AlphaFoldDB" id="A0A917SXL3"/>
<comment type="cofactor">
    <cofactor evidence="1">
        <name>pyridoxal 5'-phosphate</name>
        <dbReference type="ChEBI" id="CHEBI:597326"/>
    </cofactor>
</comment>
<dbReference type="InterPro" id="IPR015422">
    <property type="entry name" value="PyrdxlP-dep_Trfase_small"/>
</dbReference>
<feature type="domain" description="Aminotransferase class I/classII large" evidence="3">
    <location>
        <begin position="52"/>
        <end position="394"/>
    </location>
</feature>
<dbReference type="CDD" id="cd06454">
    <property type="entry name" value="KBL_like"/>
    <property type="match status" value="1"/>
</dbReference>
<evidence type="ECO:0000313" key="5">
    <source>
        <dbReference type="Proteomes" id="UP000649829"/>
    </source>
</evidence>
<dbReference type="InterPro" id="IPR015424">
    <property type="entry name" value="PyrdxlP-dep_Trfase"/>
</dbReference>
<dbReference type="InterPro" id="IPR004839">
    <property type="entry name" value="Aminotransferase_I/II_large"/>
</dbReference>
<name>A0A917SXL3_9RHOB</name>
<organism evidence="4 5">
    <name type="scientific">Pseudooceanicola nanhaiensis</name>
    <dbReference type="NCBI Taxonomy" id="375761"/>
    <lineage>
        <taxon>Bacteria</taxon>
        <taxon>Pseudomonadati</taxon>
        <taxon>Pseudomonadota</taxon>
        <taxon>Alphaproteobacteria</taxon>
        <taxon>Rhodobacterales</taxon>
        <taxon>Paracoccaceae</taxon>
        <taxon>Pseudooceanicola</taxon>
    </lineage>
</organism>